<comment type="caution">
    <text evidence="2">The sequence shown here is derived from an EMBL/GenBank/DDBJ whole genome shotgun (WGS) entry which is preliminary data.</text>
</comment>
<feature type="domain" description="Transposable element P transposase-like RNase H" evidence="1">
    <location>
        <begin position="199"/>
        <end position="288"/>
    </location>
</feature>
<evidence type="ECO:0000313" key="3">
    <source>
        <dbReference type="Proteomes" id="UP001159405"/>
    </source>
</evidence>
<dbReference type="EMBL" id="CALNXK010000031">
    <property type="protein sequence ID" value="CAH3117589.1"/>
    <property type="molecule type" value="Genomic_DNA"/>
</dbReference>
<dbReference type="Pfam" id="PF21787">
    <property type="entry name" value="TNP-like_RNaseH_N"/>
    <property type="match status" value="1"/>
</dbReference>
<keyword evidence="3" id="KW-1185">Reference proteome</keyword>
<protein>
    <recommendedName>
        <fullName evidence="1">Transposable element P transposase-like RNase H domain-containing protein</fullName>
    </recommendedName>
</protein>
<name>A0ABN8NQX6_9CNID</name>
<organism evidence="2 3">
    <name type="scientific">Porites lobata</name>
    <dbReference type="NCBI Taxonomy" id="104759"/>
    <lineage>
        <taxon>Eukaryota</taxon>
        <taxon>Metazoa</taxon>
        <taxon>Cnidaria</taxon>
        <taxon>Anthozoa</taxon>
        <taxon>Hexacorallia</taxon>
        <taxon>Scleractinia</taxon>
        <taxon>Fungiina</taxon>
        <taxon>Poritidae</taxon>
        <taxon>Porites</taxon>
    </lineage>
</organism>
<sequence length="307" mass="36029">MSLLGRVNLALDYVQKSSFCKGISLSDGDSIQDSLVPYFTGSFKDLSKEKQERSTVAFSSKCKIFSVQGLPCSECNHLLKLHNLKKMRREKRSGVHRNCNKRYMRKEDVLLQLNQQKKQRFNAERRETYWREKFETESLQFEEEDHRDLSTILYNIDKIIRLCIDLYCKNPHVLDPLRKFIILPSNRTIRLYKNKVEEKPGWNDQVLKWCLETAQEKTLREEDYWGGFVIDEMKIQESLEMVVKHGKHRLVGFVDLGEGHDLMTSLSGIESGFRFPVAQFPSGECSPSDLYFNFWKGVRKMLEFGFV</sequence>
<evidence type="ECO:0000313" key="2">
    <source>
        <dbReference type="EMBL" id="CAH3117589.1"/>
    </source>
</evidence>
<dbReference type="Proteomes" id="UP001159405">
    <property type="component" value="Unassembled WGS sequence"/>
</dbReference>
<gene>
    <name evidence="2" type="ORF">PLOB_00025990</name>
</gene>
<reference evidence="2 3" key="1">
    <citation type="submission" date="2022-05" db="EMBL/GenBank/DDBJ databases">
        <authorList>
            <consortium name="Genoscope - CEA"/>
            <person name="William W."/>
        </authorList>
    </citation>
    <scope>NUCLEOTIDE SEQUENCE [LARGE SCALE GENOMIC DNA]</scope>
</reference>
<dbReference type="InterPro" id="IPR048365">
    <property type="entry name" value="TNP-like_RNaseH_N"/>
</dbReference>
<evidence type="ECO:0000259" key="1">
    <source>
        <dbReference type="Pfam" id="PF21787"/>
    </source>
</evidence>
<accession>A0ABN8NQX6</accession>
<proteinExistence type="predicted"/>